<protein>
    <submittedName>
        <fullName evidence="1">Uncharacterized protein</fullName>
    </submittedName>
</protein>
<evidence type="ECO:0000313" key="1">
    <source>
        <dbReference type="EMBL" id="CAK6960741.1"/>
    </source>
</evidence>
<proteinExistence type="predicted"/>
<dbReference type="AlphaFoldDB" id="A0AAV1NML5"/>
<dbReference type="Proteomes" id="UP001314229">
    <property type="component" value="Unassembled WGS sequence"/>
</dbReference>
<organism evidence="1 2">
    <name type="scientific">Scomber scombrus</name>
    <name type="common">Atlantic mackerel</name>
    <name type="synonym">Scomber vernalis</name>
    <dbReference type="NCBI Taxonomy" id="13677"/>
    <lineage>
        <taxon>Eukaryota</taxon>
        <taxon>Metazoa</taxon>
        <taxon>Chordata</taxon>
        <taxon>Craniata</taxon>
        <taxon>Vertebrata</taxon>
        <taxon>Euteleostomi</taxon>
        <taxon>Actinopterygii</taxon>
        <taxon>Neopterygii</taxon>
        <taxon>Teleostei</taxon>
        <taxon>Neoteleostei</taxon>
        <taxon>Acanthomorphata</taxon>
        <taxon>Pelagiaria</taxon>
        <taxon>Scombriformes</taxon>
        <taxon>Scombridae</taxon>
        <taxon>Scomber</taxon>
    </lineage>
</organism>
<keyword evidence="2" id="KW-1185">Reference proteome</keyword>
<sequence length="120" mass="14030">MPKSRATANFSTPTNKDRKDCLHRTNQLAALYFKLVMHTLSRTNVSEVNQRKKGNTCFDVYKDKYIVTFIITEKEKDVQSVRQTASDVGFQFRLSDEEKMKRRLKSDKLLGMRTKCCQEN</sequence>
<comment type="caution">
    <text evidence="1">The sequence shown here is derived from an EMBL/GenBank/DDBJ whole genome shotgun (WGS) entry which is preliminary data.</text>
</comment>
<name>A0AAV1NML5_SCOSC</name>
<accession>A0AAV1NML5</accession>
<gene>
    <name evidence="1" type="ORF">FSCOSCO3_A036268</name>
</gene>
<reference evidence="1 2" key="1">
    <citation type="submission" date="2024-01" db="EMBL/GenBank/DDBJ databases">
        <authorList>
            <person name="Alioto T."/>
            <person name="Alioto T."/>
            <person name="Gomez Garrido J."/>
        </authorList>
    </citation>
    <scope>NUCLEOTIDE SEQUENCE [LARGE SCALE GENOMIC DNA]</scope>
</reference>
<evidence type="ECO:0000313" key="2">
    <source>
        <dbReference type="Proteomes" id="UP001314229"/>
    </source>
</evidence>
<dbReference type="EMBL" id="CAWUFR010000046">
    <property type="protein sequence ID" value="CAK6960741.1"/>
    <property type="molecule type" value="Genomic_DNA"/>
</dbReference>